<dbReference type="SUPFAM" id="SSF140931">
    <property type="entry name" value="Fic-like"/>
    <property type="match status" value="1"/>
</dbReference>
<evidence type="ECO:0000256" key="1">
    <source>
        <dbReference type="PIRSR" id="PIRSR640198-1"/>
    </source>
</evidence>
<dbReference type="STRING" id="1341154.FCR2A7T_07100"/>
<feature type="active site" evidence="1">
    <location>
        <position position="330"/>
    </location>
</feature>
<evidence type="ECO:0000313" key="5">
    <source>
        <dbReference type="Proteomes" id="UP000319848"/>
    </source>
</evidence>
<evidence type="ECO:0000259" key="3">
    <source>
        <dbReference type="PROSITE" id="PS51459"/>
    </source>
</evidence>
<organism evidence="4 5">
    <name type="scientific">Flavobacterium cauense R2A-7</name>
    <dbReference type="NCBI Taxonomy" id="1341154"/>
    <lineage>
        <taxon>Bacteria</taxon>
        <taxon>Pseudomonadati</taxon>
        <taxon>Bacteroidota</taxon>
        <taxon>Flavobacteriia</taxon>
        <taxon>Flavobacteriales</taxon>
        <taxon>Flavobacteriaceae</taxon>
        <taxon>Flavobacterium</taxon>
    </lineage>
</organism>
<proteinExistence type="predicted"/>
<comment type="caution">
    <text evidence="4">The sequence shown here is derived from an EMBL/GenBank/DDBJ whole genome shotgun (WGS) entry which is preliminary data.</text>
</comment>
<evidence type="ECO:0000256" key="2">
    <source>
        <dbReference type="PIRSR" id="PIRSR640198-2"/>
    </source>
</evidence>
<dbReference type="InterPro" id="IPR003812">
    <property type="entry name" value="Fido"/>
</dbReference>
<dbReference type="GO" id="GO:0005524">
    <property type="term" value="F:ATP binding"/>
    <property type="evidence" value="ECO:0007669"/>
    <property type="project" value="UniProtKB-KW"/>
</dbReference>
<dbReference type="PROSITE" id="PS51459">
    <property type="entry name" value="FIDO"/>
    <property type="match status" value="1"/>
</dbReference>
<dbReference type="EMBL" id="VLKQ01000022">
    <property type="protein sequence ID" value="TWI08028.1"/>
    <property type="molecule type" value="Genomic_DNA"/>
</dbReference>
<evidence type="ECO:0000313" key="4">
    <source>
        <dbReference type="EMBL" id="TWI08028.1"/>
    </source>
</evidence>
<keyword evidence="2" id="KW-0547">Nucleotide-binding</keyword>
<gene>
    <name evidence="4" type="ORF">IP98_02917</name>
</gene>
<feature type="domain" description="Fido" evidence="3">
    <location>
        <begin position="237"/>
        <end position="387"/>
    </location>
</feature>
<protein>
    <submittedName>
        <fullName evidence="4">Fic/DOC family protein</fullName>
    </submittedName>
</protein>
<dbReference type="PANTHER" id="PTHR13504">
    <property type="entry name" value="FIDO DOMAIN-CONTAINING PROTEIN DDB_G0283145"/>
    <property type="match status" value="1"/>
</dbReference>
<keyword evidence="2" id="KW-0067">ATP-binding</keyword>
<sequence length="396" mass="44884">MTETEYKLLNWRGDSLNAERMCADILIMQDFESVDPQSPLGGPDGTKDILCKKSGRTYLAAVYFAPLPKTFRSIKFKFEGDYKGVKKNNVDGIIFMTNQKLTPSNKKTLQSIATKDSINCIIYDNEAIRGLLDSALGLPIRLSHLKIKLSEEDQISFFSKQQNRLPQLFDTYSKGIISVLSAKIDECCDTKAIDKSKLDDIYAFAQQTIAFIQDTPKKTDKKNLEFPKQLEISIQNLNSESLKYIHKAMMFESGSKEIGIFRTHTIWVGSPNSSPEKASFVPPKPELVPKLTEELLEGWRKDYPDILVAKKKTVKIQRIAKFHNDFLSIHPFLDGNGRVARFLLNQQASELLDITEQVIIEDRPSYYDALNEGQQGNLKPLEKIVTIAIYGTDIIE</sequence>
<dbReference type="InterPro" id="IPR036597">
    <property type="entry name" value="Fido-like_dom_sf"/>
</dbReference>
<name>V6S405_9FLAO</name>
<feature type="binding site" evidence="2">
    <location>
        <begin position="366"/>
        <end position="367"/>
    </location>
    <ligand>
        <name>ATP</name>
        <dbReference type="ChEBI" id="CHEBI:30616"/>
    </ligand>
</feature>
<feature type="binding site" evidence="2">
    <location>
        <begin position="334"/>
        <end position="341"/>
    </location>
    <ligand>
        <name>ATP</name>
        <dbReference type="ChEBI" id="CHEBI:30616"/>
    </ligand>
</feature>
<dbReference type="Gene3D" id="1.10.3290.10">
    <property type="entry name" value="Fido-like domain"/>
    <property type="match status" value="1"/>
</dbReference>
<dbReference type="PANTHER" id="PTHR13504:SF38">
    <property type="entry name" value="FIDO DOMAIN-CONTAINING PROTEIN"/>
    <property type="match status" value="1"/>
</dbReference>
<accession>V6S405</accession>
<dbReference type="Proteomes" id="UP000319848">
    <property type="component" value="Unassembled WGS sequence"/>
</dbReference>
<dbReference type="OrthoDB" id="9814400at2"/>
<dbReference type="Pfam" id="PF02661">
    <property type="entry name" value="Fic"/>
    <property type="match status" value="1"/>
</dbReference>
<reference evidence="4 5" key="1">
    <citation type="journal article" date="2015" name="Stand. Genomic Sci.">
        <title>Genomic Encyclopedia of Bacterial and Archaeal Type Strains, Phase III: the genomes of soil and plant-associated and newly described type strains.</title>
        <authorList>
            <person name="Whitman W.B."/>
            <person name="Woyke T."/>
            <person name="Klenk H.P."/>
            <person name="Zhou Y."/>
            <person name="Lilburn T.G."/>
            <person name="Beck B.J."/>
            <person name="De Vos P."/>
            <person name="Vandamme P."/>
            <person name="Eisen J.A."/>
            <person name="Garrity G."/>
            <person name="Hugenholtz P."/>
            <person name="Kyrpides N.C."/>
        </authorList>
    </citation>
    <scope>NUCLEOTIDE SEQUENCE [LARGE SCALE GENOMIC DNA]</scope>
    <source>
        <strain evidence="4 5">CGMCC 1.7270</strain>
    </source>
</reference>
<dbReference type="InterPro" id="IPR040198">
    <property type="entry name" value="Fido_containing"/>
</dbReference>
<dbReference type="RefSeq" id="WP_023569883.1">
    <property type="nucleotide sequence ID" value="NZ_AVBI01000008.1"/>
</dbReference>
<keyword evidence="5" id="KW-1185">Reference proteome</keyword>
<dbReference type="AlphaFoldDB" id="V6S405"/>